<protein>
    <recommendedName>
        <fullName evidence="6">E3 ubiquitin protein ligase</fullName>
        <ecNumber evidence="6">2.3.2.27</ecNumber>
    </recommendedName>
</protein>
<sequence>MESRKRPHVDDGEPSRPKKRAASDDRASPSHPNGTTPHNDEPKETDNVELFRKEAIYRRMKHYSREAERSQARVAELERRRTQCEAGLAALEACWTQIIGTIRSLVRKEDLPAVQEESESIRDLTLHVSSEAEPEYIDALRDKMQATTDIVKALVNLRTQGRAGPSDDDVAKRCQEAEAETSVLRSELSLARTKLRDAETQKEKYRDALVAAEKRADRLQSKSLNPEASKLQGELREGSSTEHVEVSSPKPATVNGADVEDPSWWKTLAEGRELKVEELEGENAELREQLQSTRIQLATLPADVVRESAHYKVLLEKASRSEFVVMEVKAELSKLKAELHQVQLTRQQDQDAYRSGSESTIQDLKAMLSKRDADIVRLRDQRDQYHAELHERKAKDAVKMNSIAEMKTLAEARAERIAVLESETRRLKTRLAADSGDEDLVAFLWSNSTDSSSYVEELKRRASEAEARSAMLEKVVASLKGERADVAKAVQREAEWRLQVEQLQKELDKYQAVYGNGSSLPPETAQLSEQLQRQQTEIEKLRVQEKQREQAETALYSELDKLSAAWEALDRQLKSKVYDLSAIEERMSKTNVDRAKAENKFYAAMRDRDASDQERKSLTRSLDKAVKALEKLTESEKALTSRIYSKHALEKEAALLKKTADMYKEQANTAQGEASEWRTRFLAERKGLEEARTALQEQSAAFDKKRAELRKIEESLAKAKSSVEKQAAKLKSLSGSSGSNAREAELQSEIDKCMSLLKCSTCKMNMRNTVITKCMHTCNLPFSQGEVQQLYFQ</sequence>
<feature type="coiled-coil region" evidence="7">
    <location>
        <begin position="455"/>
        <end position="551"/>
    </location>
</feature>
<evidence type="ECO:0000256" key="4">
    <source>
        <dbReference type="ARBA" id="ARBA00022833"/>
    </source>
</evidence>
<organism evidence="10 11">
    <name type="scientific">Pycnoporus cinnabarinus</name>
    <name type="common">Cinnabar-red polypore</name>
    <name type="synonym">Trametes cinnabarina</name>
    <dbReference type="NCBI Taxonomy" id="5643"/>
    <lineage>
        <taxon>Eukaryota</taxon>
        <taxon>Fungi</taxon>
        <taxon>Dikarya</taxon>
        <taxon>Basidiomycota</taxon>
        <taxon>Agaricomycotina</taxon>
        <taxon>Agaricomycetes</taxon>
        <taxon>Polyporales</taxon>
        <taxon>Polyporaceae</taxon>
        <taxon>Trametes</taxon>
    </lineage>
</organism>
<feature type="compositionally biased region" description="Basic and acidic residues" evidence="8">
    <location>
        <begin position="1"/>
        <end position="28"/>
    </location>
</feature>
<dbReference type="AlphaFoldDB" id="A0A060SLI2"/>
<comment type="similarity">
    <text evidence="6">Belongs to the BRE1 family.</text>
</comment>
<dbReference type="GO" id="GO:0008270">
    <property type="term" value="F:zinc ion binding"/>
    <property type="evidence" value="ECO:0007669"/>
    <property type="project" value="UniProtKB-KW"/>
</dbReference>
<keyword evidence="4 6" id="KW-0862">Zinc</keyword>
<evidence type="ECO:0000256" key="8">
    <source>
        <dbReference type="SAM" id="MobiDB-lite"/>
    </source>
</evidence>
<comment type="pathway">
    <text evidence="6">Protein modification; protein ubiquitination.</text>
</comment>
<feature type="compositionally biased region" description="Basic and acidic residues" evidence="8">
    <location>
        <begin position="38"/>
        <end position="48"/>
    </location>
</feature>
<dbReference type="STRING" id="5643.A0A060SLI2"/>
<evidence type="ECO:0000256" key="5">
    <source>
        <dbReference type="ARBA" id="ARBA00023242"/>
    </source>
</evidence>
<evidence type="ECO:0000256" key="1">
    <source>
        <dbReference type="ARBA" id="ARBA00004123"/>
    </source>
</evidence>
<evidence type="ECO:0000256" key="6">
    <source>
        <dbReference type="RuleBase" id="RU365038"/>
    </source>
</evidence>
<accession>A0A060SLI2</accession>
<dbReference type="Pfam" id="PF08647">
    <property type="entry name" value="BRE1"/>
    <property type="match status" value="1"/>
</dbReference>
<keyword evidence="6" id="KW-0156">Chromatin regulator</keyword>
<dbReference type="GO" id="GO:0033503">
    <property type="term" value="C:HULC complex"/>
    <property type="evidence" value="ECO:0007669"/>
    <property type="project" value="TreeGrafter"/>
</dbReference>
<feature type="region of interest" description="Disordered" evidence="8">
    <location>
        <begin position="215"/>
        <end position="259"/>
    </location>
</feature>
<dbReference type="EMBL" id="CCBP010000264">
    <property type="protein sequence ID" value="CDO75357.1"/>
    <property type="molecule type" value="Genomic_DNA"/>
</dbReference>
<evidence type="ECO:0000256" key="3">
    <source>
        <dbReference type="ARBA" id="ARBA00022771"/>
    </source>
</evidence>
<dbReference type="EC" id="2.3.2.27" evidence="6"/>
<dbReference type="HOGENOM" id="CLU_019713_0_0_1"/>
<evidence type="ECO:0000313" key="11">
    <source>
        <dbReference type="Proteomes" id="UP000029665"/>
    </source>
</evidence>
<dbReference type="InterPro" id="IPR013956">
    <property type="entry name" value="E3_ubiquit_lig_Bre1"/>
</dbReference>
<dbReference type="PANTHER" id="PTHR23163">
    <property type="entry name" value="RING FINGER PROTEIN-RELATED"/>
    <property type="match status" value="1"/>
</dbReference>
<reference evidence="10" key="1">
    <citation type="submission" date="2014-01" db="EMBL/GenBank/DDBJ databases">
        <title>The genome of the white-rot fungus Pycnoporus cinnabarinus: a basidiomycete model with a versatile arsenal for lignocellulosic biomass breakdown.</title>
        <authorList>
            <person name="Levasseur A."/>
            <person name="Lomascolo A."/>
            <person name="Ruiz-Duenas F.J."/>
            <person name="Uzan E."/>
            <person name="Piumi F."/>
            <person name="Kues U."/>
            <person name="Ram A.F.J."/>
            <person name="Murat C."/>
            <person name="Haon M."/>
            <person name="Benoit I."/>
            <person name="Arfi Y."/>
            <person name="Chevret D."/>
            <person name="Drula E."/>
            <person name="Kwon M.J."/>
            <person name="Gouret P."/>
            <person name="Lesage-Meessen L."/>
            <person name="Lombard V."/>
            <person name="Mariette J."/>
            <person name="Noirot C."/>
            <person name="Park J."/>
            <person name="Patyshakuliyeva A."/>
            <person name="Wieneger R.A.B."/>
            <person name="Wosten H.A.B."/>
            <person name="Martin F."/>
            <person name="Coutinho P.M."/>
            <person name="de Vries R."/>
            <person name="Martinez A.T."/>
            <person name="Klopp C."/>
            <person name="Pontarotti P."/>
            <person name="Henrissat B."/>
            <person name="Record E."/>
        </authorList>
    </citation>
    <scope>NUCLEOTIDE SEQUENCE [LARGE SCALE GENOMIC DNA]</scope>
    <source>
        <strain evidence="10">BRFM137</strain>
    </source>
</reference>
<dbReference type="Proteomes" id="UP000029665">
    <property type="component" value="Unassembled WGS sequence"/>
</dbReference>
<dbReference type="OMA" id="YRQMQEY"/>
<dbReference type="OrthoDB" id="10266039at2759"/>
<comment type="caution">
    <text evidence="10">The sequence shown here is derived from an EMBL/GenBank/DDBJ whole genome shotgun (WGS) entry which is preliminary data.</text>
</comment>
<feature type="coiled-coil region" evidence="7">
    <location>
        <begin position="580"/>
        <end position="729"/>
    </location>
</feature>
<dbReference type="UniPathway" id="UPA00143"/>
<feature type="domain" description="BRE1-like coiled-coil containing" evidence="9">
    <location>
        <begin position="76"/>
        <end position="219"/>
    </location>
</feature>
<evidence type="ECO:0000256" key="7">
    <source>
        <dbReference type="SAM" id="Coils"/>
    </source>
</evidence>
<gene>
    <name evidence="10" type="ORF">BN946_scf184966.g25</name>
</gene>
<keyword evidence="2 6" id="KW-0479">Metal-binding</keyword>
<proteinExistence type="inferred from homology"/>
<dbReference type="GO" id="GO:0006325">
    <property type="term" value="P:chromatin organization"/>
    <property type="evidence" value="ECO:0007669"/>
    <property type="project" value="UniProtKB-KW"/>
</dbReference>
<dbReference type="GO" id="GO:0005634">
    <property type="term" value="C:nucleus"/>
    <property type="evidence" value="ECO:0007669"/>
    <property type="project" value="UniProtKB-SubCell"/>
</dbReference>
<feature type="region of interest" description="Disordered" evidence="8">
    <location>
        <begin position="1"/>
        <end position="48"/>
    </location>
</feature>
<evidence type="ECO:0000256" key="2">
    <source>
        <dbReference type="ARBA" id="ARBA00022723"/>
    </source>
</evidence>
<dbReference type="InterPro" id="IPR058643">
    <property type="entry name" value="BRE1-like_CC"/>
</dbReference>
<evidence type="ECO:0000313" key="10">
    <source>
        <dbReference type="EMBL" id="CDO75357.1"/>
    </source>
</evidence>
<feature type="coiled-coil region" evidence="7">
    <location>
        <begin position="60"/>
        <end position="87"/>
    </location>
</feature>
<keyword evidence="6 7" id="KW-0175">Coiled coil</keyword>
<comment type="catalytic activity">
    <reaction evidence="6">
        <text>S-ubiquitinyl-[E2 ubiquitin-conjugating enzyme]-L-cysteine + [acceptor protein]-L-lysine = [E2 ubiquitin-conjugating enzyme]-L-cysteine + N(6)-ubiquitinyl-[acceptor protein]-L-lysine.</text>
        <dbReference type="EC" id="2.3.2.27"/>
    </reaction>
</comment>
<dbReference type="PANTHER" id="PTHR23163:SF0">
    <property type="entry name" value="E3 UBIQUITIN-PROTEIN LIGASE BRE1"/>
    <property type="match status" value="1"/>
</dbReference>
<name>A0A060SLI2_PYCCI</name>
<feature type="coiled-coil region" evidence="7">
    <location>
        <begin position="269"/>
        <end position="296"/>
    </location>
</feature>
<dbReference type="GO" id="GO:0061630">
    <property type="term" value="F:ubiquitin protein ligase activity"/>
    <property type="evidence" value="ECO:0007669"/>
    <property type="project" value="UniProtKB-EC"/>
</dbReference>
<feature type="compositionally biased region" description="Basic and acidic residues" evidence="8">
    <location>
        <begin position="233"/>
        <end position="245"/>
    </location>
</feature>
<keyword evidence="11" id="KW-1185">Reference proteome</keyword>
<keyword evidence="3 6" id="KW-0863">Zinc-finger</keyword>
<comment type="subcellular location">
    <subcellularLocation>
        <location evidence="1 6">Nucleus</location>
    </subcellularLocation>
</comment>
<keyword evidence="6" id="KW-0808">Transferase</keyword>
<dbReference type="Pfam" id="PF26095">
    <property type="entry name" value="CC_Bre1"/>
    <property type="match status" value="1"/>
</dbReference>
<keyword evidence="5 6" id="KW-0539">Nucleus</keyword>
<dbReference type="GO" id="GO:0016567">
    <property type="term" value="P:protein ubiquitination"/>
    <property type="evidence" value="ECO:0007669"/>
    <property type="project" value="UniProtKB-UniRule"/>
</dbReference>
<evidence type="ECO:0000259" key="9">
    <source>
        <dbReference type="Pfam" id="PF26095"/>
    </source>
</evidence>
<keyword evidence="6" id="KW-0833">Ubl conjugation pathway</keyword>